<comment type="caution">
    <text evidence="3">The sequence shown here is derived from an EMBL/GenBank/DDBJ whole genome shotgun (WGS) entry which is preliminary data.</text>
</comment>
<name>A0A819TBE5_9BILA</name>
<dbReference type="EMBL" id="CAJNOU010010650">
    <property type="protein sequence ID" value="CAF1553325.1"/>
    <property type="molecule type" value="Genomic_DNA"/>
</dbReference>
<dbReference type="AlphaFoldDB" id="A0A819TBE5"/>
<gene>
    <name evidence="3" type="ORF">FNK824_LOCUS29978</name>
    <name evidence="2" type="ORF">SEV965_LOCUS38811</name>
</gene>
<organism evidence="3 4">
    <name type="scientific">Rotaria sordida</name>
    <dbReference type="NCBI Taxonomy" id="392033"/>
    <lineage>
        <taxon>Eukaryota</taxon>
        <taxon>Metazoa</taxon>
        <taxon>Spiralia</taxon>
        <taxon>Gnathifera</taxon>
        <taxon>Rotifera</taxon>
        <taxon>Eurotatoria</taxon>
        <taxon>Bdelloidea</taxon>
        <taxon>Philodinida</taxon>
        <taxon>Philodinidae</taxon>
        <taxon>Rotaria</taxon>
    </lineage>
</organism>
<protein>
    <submittedName>
        <fullName evidence="3">Uncharacterized protein</fullName>
    </submittedName>
</protein>
<proteinExistence type="predicted"/>
<dbReference type="Proteomes" id="UP000663874">
    <property type="component" value="Unassembled WGS sequence"/>
</dbReference>
<feature type="region of interest" description="Disordered" evidence="1">
    <location>
        <begin position="31"/>
        <end position="50"/>
    </location>
</feature>
<evidence type="ECO:0000313" key="3">
    <source>
        <dbReference type="EMBL" id="CAF4074114.1"/>
    </source>
</evidence>
<evidence type="ECO:0000313" key="2">
    <source>
        <dbReference type="EMBL" id="CAF1553325.1"/>
    </source>
</evidence>
<reference evidence="3" key="1">
    <citation type="submission" date="2021-02" db="EMBL/GenBank/DDBJ databases">
        <authorList>
            <person name="Nowell W R."/>
        </authorList>
    </citation>
    <scope>NUCLEOTIDE SEQUENCE</scope>
</reference>
<sequence length="123" mass="14293">MAGRQARPIQPPNTFNNRRDTDNESRRIALNNAKDANRITRSQSPKSVTSVPELRNGFLTGRQMRQYEFNNQYGQPISIREDPPMRYPDDRTQPPHFNAGPSNGSLNQHYYFPEKQKTKITFI</sequence>
<evidence type="ECO:0000256" key="1">
    <source>
        <dbReference type="SAM" id="MobiDB-lite"/>
    </source>
</evidence>
<dbReference type="EMBL" id="CAJOBE010008965">
    <property type="protein sequence ID" value="CAF4074114.1"/>
    <property type="molecule type" value="Genomic_DNA"/>
</dbReference>
<feature type="compositionally biased region" description="Basic and acidic residues" evidence="1">
    <location>
        <begin position="79"/>
        <end position="93"/>
    </location>
</feature>
<evidence type="ECO:0000313" key="4">
    <source>
        <dbReference type="Proteomes" id="UP000663874"/>
    </source>
</evidence>
<dbReference type="Proteomes" id="UP000663889">
    <property type="component" value="Unassembled WGS sequence"/>
</dbReference>
<feature type="compositionally biased region" description="Polar residues" evidence="1">
    <location>
        <begin position="39"/>
        <end position="50"/>
    </location>
</feature>
<feature type="region of interest" description="Disordered" evidence="1">
    <location>
        <begin position="74"/>
        <end position="108"/>
    </location>
</feature>
<accession>A0A819TBE5</accession>
<feature type="region of interest" description="Disordered" evidence="1">
    <location>
        <begin position="1"/>
        <end position="24"/>
    </location>
</feature>